<dbReference type="InterPro" id="IPR006652">
    <property type="entry name" value="Kelch_1"/>
</dbReference>
<protein>
    <recommendedName>
        <fullName evidence="6">Galactose oxidase</fullName>
    </recommendedName>
</protein>
<evidence type="ECO:0000256" key="3">
    <source>
        <dbReference type="SAM" id="MobiDB-lite"/>
    </source>
</evidence>
<keyword evidence="5" id="KW-1185">Reference proteome</keyword>
<dbReference type="PANTHER" id="PTHR46093">
    <property type="entry name" value="ACYL-COA-BINDING DOMAIN-CONTAINING PROTEIN 5"/>
    <property type="match status" value="1"/>
</dbReference>
<keyword evidence="1" id="KW-0880">Kelch repeat</keyword>
<keyword evidence="2" id="KW-0677">Repeat</keyword>
<gene>
    <name evidence="4" type="ORF">AYR66_22690</name>
</gene>
<sequence>MLEDGRILVAGGTRTTSGAPSAEVFDPRSGQSRATLHQPLQNRSMYTATRLPDGRVLLAGGRSAGPNYASDTMDIFNPRTEQFSRVPARLDVARYGHASALVTPRLLVLYGGVALSGAGAAPEVIDLETLTSTVLSMPPYEAVPRIAPAVVTIYGGDTYVIGGEDYNGAVPSSLITGLAVGGVAFRPATRLQEARTMHAAAGLTDGRILIAGGSAMPGTAVLSGTEIFSPESGTVVRGPDMTTARAGHSATALPNGRVLMAGGVDRFGNAMDSAELFG</sequence>
<evidence type="ECO:0000256" key="1">
    <source>
        <dbReference type="ARBA" id="ARBA00022441"/>
    </source>
</evidence>
<evidence type="ECO:0000313" key="5">
    <source>
        <dbReference type="Proteomes" id="UP000197535"/>
    </source>
</evidence>
<reference evidence="4 5" key="1">
    <citation type="submission" date="2016-02" db="EMBL/GenBank/DDBJ databases">
        <authorList>
            <person name="Wen L."/>
            <person name="He K."/>
            <person name="Yang H."/>
        </authorList>
    </citation>
    <scope>NUCLEOTIDE SEQUENCE [LARGE SCALE GENOMIC DNA]</scope>
    <source>
        <strain evidence="4 5">TSA40</strain>
    </source>
</reference>
<evidence type="ECO:0000313" key="4">
    <source>
        <dbReference type="EMBL" id="OWW21882.1"/>
    </source>
</evidence>
<dbReference type="AlphaFoldDB" id="A0A254TKN8"/>
<dbReference type="InterPro" id="IPR011043">
    <property type="entry name" value="Gal_Oxase/kelch_b-propeller"/>
</dbReference>
<dbReference type="PANTHER" id="PTHR46093:SF18">
    <property type="entry name" value="FIBRONECTIN TYPE-III DOMAIN-CONTAINING PROTEIN"/>
    <property type="match status" value="1"/>
</dbReference>
<dbReference type="Proteomes" id="UP000197535">
    <property type="component" value="Unassembled WGS sequence"/>
</dbReference>
<dbReference type="InterPro" id="IPR015915">
    <property type="entry name" value="Kelch-typ_b-propeller"/>
</dbReference>
<accession>A0A254TKN8</accession>
<proteinExistence type="predicted"/>
<evidence type="ECO:0008006" key="6">
    <source>
        <dbReference type="Google" id="ProtNLM"/>
    </source>
</evidence>
<dbReference type="Gene3D" id="2.130.10.80">
    <property type="entry name" value="Galactose oxidase/kelch, beta-propeller"/>
    <property type="match status" value="1"/>
</dbReference>
<dbReference type="EMBL" id="LSTO01000001">
    <property type="protein sequence ID" value="OWW21882.1"/>
    <property type="molecule type" value="Genomic_DNA"/>
</dbReference>
<name>A0A254TKN8_9BURK</name>
<organism evidence="4 5">
    <name type="scientific">Noviherbaspirillum denitrificans</name>
    <dbReference type="NCBI Taxonomy" id="1968433"/>
    <lineage>
        <taxon>Bacteria</taxon>
        <taxon>Pseudomonadati</taxon>
        <taxon>Pseudomonadota</taxon>
        <taxon>Betaproteobacteria</taxon>
        <taxon>Burkholderiales</taxon>
        <taxon>Oxalobacteraceae</taxon>
        <taxon>Noviherbaspirillum</taxon>
    </lineage>
</organism>
<dbReference type="InterPro" id="IPR037293">
    <property type="entry name" value="Gal_Oxidase_central_sf"/>
</dbReference>
<dbReference type="Gene3D" id="2.120.10.80">
    <property type="entry name" value="Kelch-type beta propeller"/>
    <property type="match status" value="1"/>
</dbReference>
<dbReference type="SMART" id="SM00612">
    <property type="entry name" value="Kelch"/>
    <property type="match status" value="2"/>
</dbReference>
<feature type="region of interest" description="Disordered" evidence="3">
    <location>
        <begin position="10"/>
        <end position="31"/>
    </location>
</feature>
<evidence type="ECO:0000256" key="2">
    <source>
        <dbReference type="ARBA" id="ARBA00022737"/>
    </source>
</evidence>
<dbReference type="SUPFAM" id="SSF50965">
    <property type="entry name" value="Galactose oxidase, central domain"/>
    <property type="match status" value="1"/>
</dbReference>
<comment type="caution">
    <text evidence="4">The sequence shown here is derived from an EMBL/GenBank/DDBJ whole genome shotgun (WGS) entry which is preliminary data.</text>
</comment>